<keyword evidence="2 4" id="KW-0547">Nucleotide-binding</keyword>
<dbReference type="Gene3D" id="3.30.470.20">
    <property type="entry name" value="ATP-grasp fold, B domain"/>
    <property type="match status" value="1"/>
</dbReference>
<dbReference type="InterPro" id="IPR013815">
    <property type="entry name" value="ATP_grasp_subdomain_1"/>
</dbReference>
<dbReference type="InterPro" id="IPR051538">
    <property type="entry name" value="Acyl-CoA_Synth/Transferase"/>
</dbReference>
<dbReference type="InterPro" id="IPR032875">
    <property type="entry name" value="Succ_CoA_lig_flav_dom"/>
</dbReference>
<dbReference type="SUPFAM" id="SSF56059">
    <property type="entry name" value="Glutathione synthetase ATP-binding domain-like"/>
    <property type="match status" value="1"/>
</dbReference>
<accession>A0ABQ5K5W2</accession>
<dbReference type="Pfam" id="PF13607">
    <property type="entry name" value="Succ_CoA_lig"/>
    <property type="match status" value="1"/>
</dbReference>
<evidence type="ECO:0000256" key="4">
    <source>
        <dbReference type="PROSITE-ProRule" id="PRU00409"/>
    </source>
</evidence>
<dbReference type="Pfam" id="PF13549">
    <property type="entry name" value="ATP-grasp_5"/>
    <property type="match status" value="1"/>
</dbReference>
<dbReference type="Gene3D" id="3.30.1490.20">
    <property type="entry name" value="ATP-grasp fold, A domain"/>
    <property type="match status" value="1"/>
</dbReference>
<dbReference type="InterPro" id="IPR043938">
    <property type="entry name" value="Ligase_CoA_dom"/>
</dbReference>
<name>A0ABQ5K5W2_9EUKA</name>
<evidence type="ECO:0000313" key="7">
    <source>
        <dbReference type="Proteomes" id="UP001057375"/>
    </source>
</evidence>
<evidence type="ECO:0000256" key="1">
    <source>
        <dbReference type="ARBA" id="ARBA00022598"/>
    </source>
</evidence>
<dbReference type="PROSITE" id="PS50975">
    <property type="entry name" value="ATP_GRASP"/>
    <property type="match status" value="1"/>
</dbReference>
<dbReference type="PANTHER" id="PTHR43334">
    <property type="entry name" value="ACETATE--COA LIGASE [ADP-FORMING]"/>
    <property type="match status" value="1"/>
</dbReference>
<dbReference type="Proteomes" id="UP001057375">
    <property type="component" value="Unassembled WGS sequence"/>
</dbReference>
<evidence type="ECO:0000259" key="5">
    <source>
        <dbReference type="PROSITE" id="PS50975"/>
    </source>
</evidence>
<comment type="caution">
    <text evidence="6">The sequence shown here is derived from an EMBL/GenBank/DDBJ whole genome shotgun (WGS) entry which is preliminary data.</text>
</comment>
<evidence type="ECO:0000256" key="2">
    <source>
        <dbReference type="ARBA" id="ARBA00022741"/>
    </source>
</evidence>
<sequence>CMGNKGHMCFLSQSGAMCTAMLDWSELTGLGFSAFVSVGSMLDVDWGDLIRYFGDDKDTNAIICYVEGIGDAASFFNAAREVAPKKPIVLIKAGRTDAGSAAAASHTGSLTGADDVLDAVLERAGVLRVTDIQDLFALGQTIATQPLPKGKHMSIVTNAGGPGVLSTDALCLGGGECTKISEKTMEELNAFLPEAWSHANPIDVLGDASGEVYAKTLEIAAADENAHGLLVILTPQEVTDCTGTAECLAEYATKTGKTVLASWMGGKEVAEGKSLLERAGIPCFSYPDAACRVFNHLNRYRDIMRKLYIFEEKEGRPNVIPADGKREKAFEIIKPALDSERPILTEAESKDLLSLYDIPTNITRVAFTPEEAAKIATEVGFPVVVKIHSETITHKSDVGGVKIGLKDEAAVMAAFKDMETRIGRPGFLGVTVQDQVSFKDSHEVMLGMVRDPQYGPSLLSVEDGKYESVYYCLDEVFKGLTQIDRKDRMGVHEARLRVGFDE</sequence>
<gene>
    <name evidence="6" type="ORF">ADUPG1_013082</name>
</gene>
<keyword evidence="1" id="KW-0436">Ligase</keyword>
<keyword evidence="3 4" id="KW-0067">ATP-binding</keyword>
<reference evidence="6" key="1">
    <citation type="submission" date="2022-03" db="EMBL/GenBank/DDBJ databases">
        <title>Draft genome sequence of Aduncisulcus paluster, a free-living microaerophilic Fornicata.</title>
        <authorList>
            <person name="Yuyama I."/>
            <person name="Kume K."/>
            <person name="Tamura T."/>
            <person name="Inagaki Y."/>
            <person name="Hashimoto T."/>
        </authorList>
    </citation>
    <scope>NUCLEOTIDE SEQUENCE</scope>
    <source>
        <strain evidence="6">NY0171</strain>
    </source>
</reference>
<dbReference type="Pfam" id="PF19045">
    <property type="entry name" value="Ligase_CoA_2"/>
    <property type="match status" value="1"/>
</dbReference>
<proteinExistence type="predicted"/>
<dbReference type="PANTHER" id="PTHR43334:SF1">
    <property type="entry name" value="3-HYDROXYPROPIONATE--COA LIGASE [ADP-FORMING]"/>
    <property type="match status" value="1"/>
</dbReference>
<dbReference type="InterPro" id="IPR011761">
    <property type="entry name" value="ATP-grasp"/>
</dbReference>
<dbReference type="EMBL" id="BQXS01012594">
    <property type="protein sequence ID" value="GKT25565.1"/>
    <property type="molecule type" value="Genomic_DNA"/>
</dbReference>
<keyword evidence="7" id="KW-1185">Reference proteome</keyword>
<feature type="non-terminal residue" evidence="6">
    <location>
        <position position="1"/>
    </location>
</feature>
<dbReference type="SUPFAM" id="SSF52210">
    <property type="entry name" value="Succinyl-CoA synthetase domains"/>
    <property type="match status" value="2"/>
</dbReference>
<evidence type="ECO:0000256" key="3">
    <source>
        <dbReference type="ARBA" id="ARBA00022840"/>
    </source>
</evidence>
<dbReference type="Gene3D" id="3.40.50.261">
    <property type="entry name" value="Succinyl-CoA synthetase domains"/>
    <property type="match status" value="2"/>
</dbReference>
<evidence type="ECO:0000313" key="6">
    <source>
        <dbReference type="EMBL" id="GKT25565.1"/>
    </source>
</evidence>
<protein>
    <submittedName>
        <fullName evidence="6">Acetyl-CoA synthetase</fullName>
    </submittedName>
</protein>
<dbReference type="InterPro" id="IPR016102">
    <property type="entry name" value="Succinyl-CoA_synth-like"/>
</dbReference>
<organism evidence="6 7">
    <name type="scientific">Aduncisulcus paluster</name>
    <dbReference type="NCBI Taxonomy" id="2918883"/>
    <lineage>
        <taxon>Eukaryota</taxon>
        <taxon>Metamonada</taxon>
        <taxon>Carpediemonas-like organisms</taxon>
        <taxon>Aduncisulcus</taxon>
    </lineage>
</organism>
<feature type="domain" description="ATP-grasp" evidence="5">
    <location>
        <begin position="350"/>
        <end position="386"/>
    </location>
</feature>